<proteinExistence type="predicted"/>
<sequence length="276" mass="31426">MKDVKLLILDMDGTSYKKMGPIIKENVEPLKEAIKNNVEVVFVTGRPVNSKQNSLVEHGFTSNHSFIAGYNGACIYDLVTNEILASDPIDWATAKKVYDLAASEKFKKDDIKIWGYSTDLKTSILNKWTKDPVDYGYEGNLFEGEIVELKDINKEHDFFKLLAFNANKEFFDILKDELKLNVSTNDYRVIEINKQNVNKKFAVDWFSNHFNISLENIAAMGDGMNDYDMIEYVGIGAALKNSVQAIKDVAQVYIDKTSEEAAVKEFVEQYILNRKN</sequence>
<protein>
    <submittedName>
        <fullName evidence="1">Cof subfamily protein (Haloacid dehalogenase superfamily)</fullName>
        <ecNumber evidence="1">3.1.3.104</ecNumber>
    </submittedName>
</protein>
<dbReference type="Proteomes" id="UP001236620">
    <property type="component" value="Unassembled WGS sequence"/>
</dbReference>
<organism evidence="1 2">
    <name type="scientific">Mycoplasma yeatsii</name>
    <dbReference type="NCBI Taxonomy" id="51365"/>
    <lineage>
        <taxon>Bacteria</taxon>
        <taxon>Bacillati</taxon>
        <taxon>Mycoplasmatota</taxon>
        <taxon>Mollicutes</taxon>
        <taxon>Mycoplasmataceae</taxon>
        <taxon>Mycoplasma</taxon>
    </lineage>
</organism>
<dbReference type="EC" id="3.1.3.104" evidence="1"/>
<dbReference type="NCBIfam" id="TIGR01484">
    <property type="entry name" value="HAD-SF-IIB"/>
    <property type="match status" value="1"/>
</dbReference>
<evidence type="ECO:0000313" key="1">
    <source>
        <dbReference type="EMBL" id="MDQ0567499.1"/>
    </source>
</evidence>
<dbReference type="RefSeq" id="WP_307444012.1">
    <property type="nucleotide sequence ID" value="NZ_JAUSWP010000001.1"/>
</dbReference>
<dbReference type="PANTHER" id="PTHR10000">
    <property type="entry name" value="PHOSPHOSERINE PHOSPHATASE"/>
    <property type="match status" value="1"/>
</dbReference>
<dbReference type="Pfam" id="PF08282">
    <property type="entry name" value="Hydrolase_3"/>
    <property type="match status" value="1"/>
</dbReference>
<keyword evidence="2" id="KW-1185">Reference proteome</keyword>
<dbReference type="EMBL" id="JAUSWP010000001">
    <property type="protein sequence ID" value="MDQ0567499.1"/>
    <property type="molecule type" value="Genomic_DNA"/>
</dbReference>
<dbReference type="GO" id="GO:0043726">
    <property type="term" value="F:5-amino-6-(5-phosphoribitylamino)uracil phosphatase activity"/>
    <property type="evidence" value="ECO:0007669"/>
    <property type="project" value="UniProtKB-EC"/>
</dbReference>
<dbReference type="InterPro" id="IPR023214">
    <property type="entry name" value="HAD_sf"/>
</dbReference>
<evidence type="ECO:0000313" key="2">
    <source>
        <dbReference type="Proteomes" id="UP001236620"/>
    </source>
</evidence>
<gene>
    <name evidence="1" type="ORF">J2Z63_000120</name>
</gene>
<dbReference type="PANTHER" id="PTHR10000:SF8">
    <property type="entry name" value="HAD SUPERFAMILY HYDROLASE-LIKE, TYPE 3"/>
    <property type="match status" value="1"/>
</dbReference>
<dbReference type="Gene3D" id="3.40.50.1000">
    <property type="entry name" value="HAD superfamily/HAD-like"/>
    <property type="match status" value="1"/>
</dbReference>
<keyword evidence="1" id="KW-0378">Hydrolase</keyword>
<reference evidence="1" key="1">
    <citation type="submission" date="2023-07" db="EMBL/GenBank/DDBJ databases">
        <title>Genomic Encyclopedia of Type Strains, Phase IV (KMG-IV): sequencing the most valuable type-strain genomes for metagenomic binning, comparative biology and taxonomic classification.</title>
        <authorList>
            <person name="Goeker M."/>
        </authorList>
    </citation>
    <scope>NUCLEOTIDE SEQUENCE [LARGE SCALE GENOMIC DNA]</scope>
    <source>
        <strain evidence="1">DSM 22019</strain>
    </source>
</reference>
<dbReference type="PROSITE" id="PS01229">
    <property type="entry name" value="COF_2"/>
    <property type="match status" value="1"/>
</dbReference>
<accession>A0ABU0NDN8</accession>
<dbReference type="InterPro" id="IPR036412">
    <property type="entry name" value="HAD-like_sf"/>
</dbReference>
<dbReference type="InterPro" id="IPR006379">
    <property type="entry name" value="HAD-SF_hydro_IIB"/>
</dbReference>
<dbReference type="SUPFAM" id="SSF56784">
    <property type="entry name" value="HAD-like"/>
    <property type="match status" value="1"/>
</dbReference>
<dbReference type="Gene3D" id="3.30.1240.10">
    <property type="match status" value="1"/>
</dbReference>
<name>A0ABU0NDN8_9MOLU</name>
<comment type="caution">
    <text evidence="1">The sequence shown here is derived from an EMBL/GenBank/DDBJ whole genome shotgun (WGS) entry which is preliminary data.</text>
</comment>